<evidence type="ECO:0000256" key="1">
    <source>
        <dbReference type="ARBA" id="ARBA00022723"/>
    </source>
</evidence>
<evidence type="ECO:0000313" key="7">
    <source>
        <dbReference type="EMBL" id="KAI3404769.1"/>
    </source>
</evidence>
<dbReference type="AlphaFoldDB" id="A0AAI9WY52"/>
<evidence type="ECO:0000256" key="2">
    <source>
        <dbReference type="ARBA" id="ARBA00022771"/>
    </source>
</evidence>
<dbReference type="EMBL" id="JAHUZD010000086">
    <property type="protein sequence ID" value="KAI3404769.1"/>
    <property type="molecule type" value="Genomic_DNA"/>
</dbReference>
<dbReference type="GO" id="GO:0051087">
    <property type="term" value="F:protein-folding chaperone binding"/>
    <property type="evidence" value="ECO:0007669"/>
    <property type="project" value="TreeGrafter"/>
</dbReference>
<dbReference type="GO" id="GO:0006457">
    <property type="term" value="P:protein folding"/>
    <property type="evidence" value="ECO:0007669"/>
    <property type="project" value="TreeGrafter"/>
</dbReference>
<dbReference type="PANTHER" id="PTHR20922">
    <property type="entry name" value="DNL-TYPE ZINC FINGER PROTEIN"/>
    <property type="match status" value="1"/>
</dbReference>
<evidence type="ECO:0000256" key="5">
    <source>
        <dbReference type="SAM" id="MobiDB-lite"/>
    </source>
</evidence>
<dbReference type="InterPro" id="IPR007853">
    <property type="entry name" value="Znf_DNL-typ"/>
</dbReference>
<evidence type="ECO:0000256" key="3">
    <source>
        <dbReference type="ARBA" id="ARBA00022833"/>
    </source>
</evidence>
<dbReference type="GO" id="GO:0008270">
    <property type="term" value="F:zinc ion binding"/>
    <property type="evidence" value="ECO:0007669"/>
    <property type="project" value="UniProtKB-KW"/>
</dbReference>
<organism evidence="7 8">
    <name type="scientific">Candida oxycetoniae</name>
    <dbReference type="NCBI Taxonomy" id="497107"/>
    <lineage>
        <taxon>Eukaryota</taxon>
        <taxon>Fungi</taxon>
        <taxon>Dikarya</taxon>
        <taxon>Ascomycota</taxon>
        <taxon>Saccharomycotina</taxon>
        <taxon>Pichiomycetes</taxon>
        <taxon>Debaryomycetaceae</taxon>
        <taxon>Candida/Lodderomyces clade</taxon>
        <taxon>Candida</taxon>
    </lineage>
</organism>
<dbReference type="GO" id="GO:0030150">
    <property type="term" value="P:protein import into mitochondrial matrix"/>
    <property type="evidence" value="ECO:0007669"/>
    <property type="project" value="TreeGrafter"/>
</dbReference>
<feature type="compositionally biased region" description="Basic and acidic residues" evidence="5">
    <location>
        <begin position="154"/>
        <end position="180"/>
    </location>
</feature>
<sequence>MLSRSIRASSKSPLFFAYLPRLVSGLISRANYTSLRDGVSLRSGLTSNLNAMRFQSNSSKPNDSEKLLIEFTCNVCNDRSKHSMSKQAYEHGTVLIECPSCHNRHLIADNLGFIRDDKFNLKDYLESEGQSFKSNVLEIDEIPQNLEHSTGSTADEHRPKQEKIVDLESSKPKIIKDKKE</sequence>
<evidence type="ECO:0000259" key="6">
    <source>
        <dbReference type="PROSITE" id="PS51501"/>
    </source>
</evidence>
<dbReference type="Proteomes" id="UP001202479">
    <property type="component" value="Unassembled WGS sequence"/>
</dbReference>
<keyword evidence="8" id="KW-1185">Reference proteome</keyword>
<dbReference type="Pfam" id="PF05180">
    <property type="entry name" value="zf-DNL"/>
    <property type="match status" value="1"/>
</dbReference>
<accession>A0AAI9WY52</accession>
<gene>
    <name evidence="7" type="ORF">KGF56_002399</name>
</gene>
<evidence type="ECO:0000313" key="8">
    <source>
        <dbReference type="Proteomes" id="UP001202479"/>
    </source>
</evidence>
<reference evidence="7" key="1">
    <citation type="journal article" date="2022" name="DNA Res.">
        <title>Genome analysis of five recently described species of the CUG-Ser clade uncovers Candida theae as a new hybrid lineage with pathogenic potential in the Candida parapsilosis species complex.</title>
        <authorList>
            <person name="Mixao V."/>
            <person name="Del Olmo V."/>
            <person name="Hegedusova E."/>
            <person name="Saus E."/>
            <person name="Pryszcz L."/>
            <person name="Cillingova A."/>
            <person name="Nosek J."/>
            <person name="Gabaldon T."/>
        </authorList>
    </citation>
    <scope>NUCLEOTIDE SEQUENCE</scope>
    <source>
        <strain evidence="7">CBS 10844</strain>
    </source>
</reference>
<keyword evidence="1" id="KW-0479">Metal-binding</keyword>
<dbReference type="InterPro" id="IPR024158">
    <property type="entry name" value="Mt_import_TIM15"/>
</dbReference>
<dbReference type="PANTHER" id="PTHR20922:SF13">
    <property type="entry name" value="DNL-TYPE ZINC FINGER PROTEIN"/>
    <property type="match status" value="1"/>
</dbReference>
<name>A0AAI9WY52_9ASCO</name>
<feature type="region of interest" description="Disordered" evidence="5">
    <location>
        <begin position="144"/>
        <end position="180"/>
    </location>
</feature>
<keyword evidence="2 4" id="KW-0863">Zinc-finger</keyword>
<dbReference type="GeneID" id="73380016"/>
<protein>
    <submittedName>
        <fullName evidence="7">DNLZ</fullName>
    </submittedName>
</protein>
<evidence type="ECO:0000256" key="4">
    <source>
        <dbReference type="PROSITE-ProRule" id="PRU00834"/>
    </source>
</evidence>
<dbReference type="PROSITE" id="PS51501">
    <property type="entry name" value="ZF_DNL"/>
    <property type="match status" value="1"/>
</dbReference>
<keyword evidence="3" id="KW-0862">Zinc</keyword>
<dbReference type="GO" id="GO:0005739">
    <property type="term" value="C:mitochondrion"/>
    <property type="evidence" value="ECO:0007669"/>
    <property type="project" value="TreeGrafter"/>
</dbReference>
<comment type="caution">
    <text evidence="7">The sequence shown here is derived from an EMBL/GenBank/DDBJ whole genome shotgun (WGS) entry which is preliminary data.</text>
</comment>
<dbReference type="GO" id="GO:0050821">
    <property type="term" value="P:protein stabilization"/>
    <property type="evidence" value="ECO:0007669"/>
    <property type="project" value="TreeGrafter"/>
</dbReference>
<feature type="domain" description="DNL-type" evidence="6">
    <location>
        <begin position="62"/>
        <end position="157"/>
    </location>
</feature>
<proteinExistence type="predicted"/>
<dbReference type="RefSeq" id="XP_049180514.1">
    <property type="nucleotide sequence ID" value="XM_049323624.1"/>
</dbReference>